<dbReference type="GO" id="GO:0034213">
    <property type="term" value="P:quinolinate catabolic process"/>
    <property type="evidence" value="ECO:0007669"/>
    <property type="project" value="TreeGrafter"/>
</dbReference>
<dbReference type="STRING" id="4781.A0A0P1AXK1"/>
<name>A0A0P1AXK1_PLAHL</name>
<keyword evidence="8" id="KW-0328">Glycosyltransferase</keyword>
<dbReference type="InterPro" id="IPR013785">
    <property type="entry name" value="Aldolase_TIM"/>
</dbReference>
<evidence type="ECO:0000313" key="14">
    <source>
        <dbReference type="EMBL" id="CEG45526.1"/>
    </source>
</evidence>
<comment type="similarity">
    <text evidence="3">Belongs to the NadC/ModD family.</text>
</comment>
<dbReference type="GO" id="GO:0004514">
    <property type="term" value="F:nicotinate-nucleotide diphosphorylase (carboxylating) activity"/>
    <property type="evidence" value="ECO:0007669"/>
    <property type="project" value="UniProtKB-EC"/>
</dbReference>
<evidence type="ECO:0000256" key="1">
    <source>
        <dbReference type="ARBA" id="ARBA00003237"/>
    </source>
</evidence>
<dbReference type="Pfam" id="PF01729">
    <property type="entry name" value="QRPTase_C"/>
    <property type="match status" value="1"/>
</dbReference>
<evidence type="ECO:0000259" key="12">
    <source>
        <dbReference type="Pfam" id="PF01729"/>
    </source>
</evidence>
<dbReference type="Proteomes" id="UP000054928">
    <property type="component" value="Unassembled WGS sequence"/>
</dbReference>
<dbReference type="SUPFAM" id="SSF51690">
    <property type="entry name" value="Nicotinate/Quinolinate PRTase C-terminal domain-like"/>
    <property type="match status" value="1"/>
</dbReference>
<organism evidence="14 15">
    <name type="scientific">Plasmopara halstedii</name>
    <name type="common">Downy mildew of sunflower</name>
    <dbReference type="NCBI Taxonomy" id="4781"/>
    <lineage>
        <taxon>Eukaryota</taxon>
        <taxon>Sar</taxon>
        <taxon>Stramenopiles</taxon>
        <taxon>Oomycota</taxon>
        <taxon>Peronosporomycetes</taxon>
        <taxon>Peronosporales</taxon>
        <taxon>Peronosporaceae</taxon>
        <taxon>Plasmopara</taxon>
    </lineage>
</organism>
<comment type="pathway">
    <text evidence="2">Cofactor biosynthesis; NAD(+) biosynthesis; nicotinate D-ribonucleotide from quinolinate: step 1/1.</text>
</comment>
<evidence type="ECO:0000256" key="6">
    <source>
        <dbReference type="ARBA" id="ARBA00020990"/>
    </source>
</evidence>
<dbReference type="CDD" id="cd01572">
    <property type="entry name" value="QPRTase"/>
    <property type="match status" value="1"/>
</dbReference>
<dbReference type="PANTHER" id="PTHR32179:SF3">
    <property type="entry name" value="NICOTINATE-NUCLEOTIDE PYROPHOSPHORYLASE [CARBOXYLATING]"/>
    <property type="match status" value="1"/>
</dbReference>
<dbReference type="FunFam" id="3.90.1170.20:FF:000003">
    <property type="entry name" value="Nicotinate-nucleotide pyrophosphorylase [carboxylating]"/>
    <property type="match status" value="1"/>
</dbReference>
<evidence type="ECO:0000256" key="8">
    <source>
        <dbReference type="ARBA" id="ARBA00022676"/>
    </source>
</evidence>
<dbReference type="InterPro" id="IPR037128">
    <property type="entry name" value="Quinolinate_PRibosylTase_N_sf"/>
</dbReference>
<dbReference type="GO" id="GO:0009435">
    <property type="term" value="P:NAD+ biosynthetic process"/>
    <property type="evidence" value="ECO:0007669"/>
    <property type="project" value="UniProtKB-UniPathway"/>
</dbReference>
<dbReference type="InterPro" id="IPR036068">
    <property type="entry name" value="Nicotinate_pribotase-like_C"/>
</dbReference>
<keyword evidence="7" id="KW-0662">Pyridine nucleotide biosynthesis</keyword>
<dbReference type="EC" id="2.4.2.19" evidence="5"/>
<dbReference type="Gene3D" id="3.90.1170.20">
    <property type="entry name" value="Quinolinate phosphoribosyl transferase, N-terminal domain"/>
    <property type="match status" value="1"/>
</dbReference>
<dbReference type="OrthoDB" id="10067394at2759"/>
<dbReference type="OMA" id="DIVMCDN"/>
<evidence type="ECO:0000259" key="13">
    <source>
        <dbReference type="Pfam" id="PF02749"/>
    </source>
</evidence>
<dbReference type="FunFam" id="3.20.20.70:FF:000090">
    <property type="entry name" value="Nicotinate-nucleotide pyrophosphorylase [carboxylating]"/>
    <property type="match status" value="1"/>
</dbReference>
<evidence type="ECO:0000313" key="15">
    <source>
        <dbReference type="Proteomes" id="UP000054928"/>
    </source>
</evidence>
<feature type="domain" description="Quinolinate phosphoribosyl transferase C-terminal" evidence="12">
    <location>
        <begin position="231"/>
        <end position="401"/>
    </location>
</feature>
<proteinExistence type="inferred from homology"/>
<reference evidence="15" key="1">
    <citation type="submission" date="2014-09" db="EMBL/GenBank/DDBJ databases">
        <authorList>
            <person name="Sharma Rahul"/>
            <person name="Thines Marco"/>
        </authorList>
    </citation>
    <scope>NUCLEOTIDE SEQUENCE [LARGE SCALE GENOMIC DNA]</scope>
</reference>
<dbReference type="InterPro" id="IPR002638">
    <property type="entry name" value="Quinolinate_PRibosylTrfase_C"/>
</dbReference>
<dbReference type="PANTHER" id="PTHR32179">
    <property type="entry name" value="NICOTINATE-NUCLEOTIDE PYROPHOSPHORYLASE [CARBOXYLATING]"/>
    <property type="match status" value="1"/>
</dbReference>
<comment type="function">
    <text evidence="1">Involved in the catabolism of quinolinic acid (QA).</text>
</comment>
<dbReference type="GO" id="GO:0005737">
    <property type="term" value="C:cytoplasm"/>
    <property type="evidence" value="ECO:0007669"/>
    <property type="project" value="TreeGrafter"/>
</dbReference>
<feature type="domain" description="Quinolinate phosphoribosyl transferase N-terminal" evidence="13">
    <location>
        <begin position="150"/>
        <end position="229"/>
    </location>
</feature>
<dbReference type="UniPathway" id="UPA00253">
    <property type="reaction ID" value="UER00331"/>
</dbReference>
<dbReference type="NCBIfam" id="TIGR00078">
    <property type="entry name" value="nadC"/>
    <property type="match status" value="1"/>
</dbReference>
<evidence type="ECO:0000256" key="11">
    <source>
        <dbReference type="ARBA" id="ARBA00047445"/>
    </source>
</evidence>
<dbReference type="InterPro" id="IPR022412">
    <property type="entry name" value="Quinolinate_PRibosylTrfase_N"/>
</dbReference>
<keyword evidence="15" id="KW-1185">Reference proteome</keyword>
<dbReference type="SUPFAM" id="SSF54675">
    <property type="entry name" value="Nicotinate/Quinolinate PRTase N-terminal domain-like"/>
    <property type="match status" value="1"/>
</dbReference>
<keyword evidence="9" id="KW-0808">Transferase</keyword>
<evidence type="ECO:0000256" key="5">
    <source>
        <dbReference type="ARBA" id="ARBA00011944"/>
    </source>
</evidence>
<sequence length="411" mass="44692">MEKHALPSRPLPHTTLASVVTVRVTAKPSPTVWRTSTLVCETPDLPIDLVATSRSTEAVIIAVIIMHVFCLNGRPSINKAFTMDEQCIKKAVPWDYVAQFPLSIDTFGKNSMAEMSNFAHLLPPTWTKHVQLWLEDDIPSFDVGGFVVGETEETALLIGKSEGVLAGVPFFTEVFRSLGCQVEWLIHEGDEVKPNSVPGGKVPVAKVTGKCRQLLLGERTALNILTRASGVATQAQKSVKEARALGWNGYVAGTRKTTPGFRLVEKYALLVAGASTHRHDLSHMVMLKDNHVWVAGSITKAVHKARLAAGFSMKIEVECRCFEEAQEAAEAGADIVMLDNFEPEHLKATAAALKQQFSHLLIEASGGITPETLSLYVSPDVAIVSQGKLTQGYPCLDFSLKIQKADGVLKQ</sequence>
<comment type="subunit">
    <text evidence="4">Hexamer formed by 3 homodimers.</text>
</comment>
<dbReference type="GeneID" id="36396871"/>
<protein>
    <recommendedName>
        <fullName evidence="6">Nicotinate-nucleotide pyrophosphorylase [carboxylating]</fullName>
        <ecNumber evidence="5">2.4.2.19</ecNumber>
    </recommendedName>
    <alternativeName>
        <fullName evidence="10">Quinolinate phosphoribosyltransferase [decarboxylating]</fullName>
    </alternativeName>
</protein>
<accession>A0A0P1AXK1</accession>
<evidence type="ECO:0000256" key="4">
    <source>
        <dbReference type="ARBA" id="ARBA00011218"/>
    </source>
</evidence>
<comment type="catalytic activity">
    <reaction evidence="11">
        <text>nicotinate beta-D-ribonucleotide + CO2 + diphosphate = quinolinate + 5-phospho-alpha-D-ribose 1-diphosphate + 2 H(+)</text>
        <dbReference type="Rhea" id="RHEA:12733"/>
        <dbReference type="ChEBI" id="CHEBI:15378"/>
        <dbReference type="ChEBI" id="CHEBI:16526"/>
        <dbReference type="ChEBI" id="CHEBI:29959"/>
        <dbReference type="ChEBI" id="CHEBI:33019"/>
        <dbReference type="ChEBI" id="CHEBI:57502"/>
        <dbReference type="ChEBI" id="CHEBI:58017"/>
        <dbReference type="EC" id="2.4.2.19"/>
    </reaction>
</comment>
<dbReference type="InterPro" id="IPR027277">
    <property type="entry name" value="NadC/ModD"/>
</dbReference>
<dbReference type="InterPro" id="IPR004393">
    <property type="entry name" value="NadC"/>
</dbReference>
<dbReference type="RefSeq" id="XP_024581895.1">
    <property type="nucleotide sequence ID" value="XM_024716281.1"/>
</dbReference>
<dbReference type="AlphaFoldDB" id="A0A0P1AXK1"/>
<dbReference type="Pfam" id="PF02749">
    <property type="entry name" value="QRPTase_N"/>
    <property type="match status" value="1"/>
</dbReference>
<evidence type="ECO:0000256" key="2">
    <source>
        <dbReference type="ARBA" id="ARBA00004893"/>
    </source>
</evidence>
<dbReference type="Gene3D" id="3.20.20.70">
    <property type="entry name" value="Aldolase class I"/>
    <property type="match status" value="1"/>
</dbReference>
<evidence type="ECO:0000256" key="3">
    <source>
        <dbReference type="ARBA" id="ARBA00009400"/>
    </source>
</evidence>
<evidence type="ECO:0000256" key="7">
    <source>
        <dbReference type="ARBA" id="ARBA00022642"/>
    </source>
</evidence>
<evidence type="ECO:0000256" key="10">
    <source>
        <dbReference type="ARBA" id="ARBA00033102"/>
    </source>
</evidence>
<evidence type="ECO:0000256" key="9">
    <source>
        <dbReference type="ARBA" id="ARBA00022679"/>
    </source>
</evidence>
<dbReference type="EMBL" id="CCYD01001583">
    <property type="protein sequence ID" value="CEG45526.1"/>
    <property type="molecule type" value="Genomic_DNA"/>
</dbReference>